<accession>A0A1Y6BQN4</accession>
<name>A0A1Y6BQN4_9BACT</name>
<evidence type="ECO:0000313" key="1">
    <source>
        <dbReference type="EMBL" id="SMF16049.1"/>
    </source>
</evidence>
<sequence length="298" mass="32812">MIRSLLIGISLLTASQSYGNVIFDASQSCIKASSNPERYRPPCHFEPRSLMPSFMDQIPEDLRAAPFQSIAKLSFSCESLRPFSANYTLNDGQEVVGEGHLAASHGATTRLTFLHQYGQAGLRIAGLKGTQGFQAFKPACQLVVDRLVSLPEPKYFQLLAESLLKLDRTLGMVFAMATPDQSYAEALQVLDQASLLLEFLQFSADELTSMQIAQTLIDLGGAKEVLNQDCGASSQVSLRTAAIRETRDLIQSKVMEADSAMTELKDFLARQIDWLKDHASQIAENEIGSLEMTLDRIK</sequence>
<dbReference type="OrthoDB" id="6284395at2"/>
<dbReference type="EMBL" id="FWZT01000006">
    <property type="protein sequence ID" value="SMF16049.1"/>
    <property type="molecule type" value="Genomic_DNA"/>
</dbReference>
<dbReference type="STRING" id="1513793.SAMN06296036_10612"/>
<keyword evidence="2" id="KW-1185">Reference proteome</keyword>
<gene>
    <name evidence="1" type="ORF">SAMN06296036_10612</name>
</gene>
<dbReference type="AlphaFoldDB" id="A0A1Y6BQN4"/>
<proteinExistence type="predicted"/>
<reference evidence="2" key="1">
    <citation type="submission" date="2017-04" db="EMBL/GenBank/DDBJ databases">
        <authorList>
            <person name="Varghese N."/>
            <person name="Submissions S."/>
        </authorList>
    </citation>
    <scope>NUCLEOTIDE SEQUENCE [LARGE SCALE GENOMIC DNA]</scope>
    <source>
        <strain evidence="2">RKEM611</strain>
    </source>
</reference>
<evidence type="ECO:0000313" key="2">
    <source>
        <dbReference type="Proteomes" id="UP000192907"/>
    </source>
</evidence>
<dbReference type="Proteomes" id="UP000192907">
    <property type="component" value="Unassembled WGS sequence"/>
</dbReference>
<protein>
    <submittedName>
        <fullName evidence="1">Uncharacterized protein</fullName>
    </submittedName>
</protein>
<dbReference type="RefSeq" id="WP_132318124.1">
    <property type="nucleotide sequence ID" value="NZ_FWZT01000006.1"/>
</dbReference>
<organism evidence="1 2">
    <name type="scientific">Pseudobacteriovorax antillogorgiicola</name>
    <dbReference type="NCBI Taxonomy" id="1513793"/>
    <lineage>
        <taxon>Bacteria</taxon>
        <taxon>Pseudomonadati</taxon>
        <taxon>Bdellovibrionota</taxon>
        <taxon>Oligoflexia</taxon>
        <taxon>Oligoflexales</taxon>
        <taxon>Pseudobacteriovoracaceae</taxon>
        <taxon>Pseudobacteriovorax</taxon>
    </lineage>
</organism>